<evidence type="ECO:0000313" key="2">
    <source>
        <dbReference type="Proteomes" id="UP000198345"/>
    </source>
</evidence>
<sequence>MKVSDNVGLEIVTKIINENVNVKMIKCFLEKKKIKTIKPPYDTNILSYKEHTHFHILVLTDDYTTLDAAAISALIQTKTQGRYSATILMY</sequence>
<organism evidence="1 2">
    <name type="scientific">Flavobacterium hercynium</name>
    <dbReference type="NCBI Taxonomy" id="387094"/>
    <lineage>
        <taxon>Bacteria</taxon>
        <taxon>Pseudomonadati</taxon>
        <taxon>Bacteroidota</taxon>
        <taxon>Flavobacteriia</taxon>
        <taxon>Flavobacteriales</taxon>
        <taxon>Flavobacteriaceae</taxon>
        <taxon>Flavobacterium</taxon>
    </lineage>
</organism>
<keyword evidence="2" id="KW-1185">Reference proteome</keyword>
<evidence type="ECO:0000313" key="1">
    <source>
        <dbReference type="EMBL" id="OXA88929.1"/>
    </source>
</evidence>
<dbReference type="Proteomes" id="UP000198345">
    <property type="component" value="Unassembled WGS sequence"/>
</dbReference>
<reference evidence="1 2" key="1">
    <citation type="submission" date="2016-11" db="EMBL/GenBank/DDBJ databases">
        <title>Whole genomes of Flavobacteriaceae.</title>
        <authorList>
            <person name="Stine C."/>
            <person name="Li C."/>
            <person name="Tadesse D."/>
        </authorList>
    </citation>
    <scope>NUCLEOTIDE SEQUENCE [LARGE SCALE GENOMIC DNA]</scope>
    <source>
        <strain evidence="1 2">DSM 18292</strain>
    </source>
</reference>
<dbReference type="AlphaFoldDB" id="A0A226H3N1"/>
<protein>
    <submittedName>
        <fullName evidence="1">Uncharacterized protein</fullName>
    </submittedName>
</protein>
<gene>
    <name evidence="1" type="ORF">B0A66_14375</name>
</gene>
<accession>A0A226H3N1</accession>
<dbReference type="RefSeq" id="WP_089050544.1">
    <property type="nucleotide sequence ID" value="NZ_FXTV01000011.1"/>
</dbReference>
<name>A0A226H3N1_9FLAO</name>
<dbReference type="OrthoDB" id="1321649at2"/>
<proteinExistence type="predicted"/>
<dbReference type="EMBL" id="MUGW01000029">
    <property type="protein sequence ID" value="OXA88929.1"/>
    <property type="molecule type" value="Genomic_DNA"/>
</dbReference>
<comment type="caution">
    <text evidence="1">The sequence shown here is derived from an EMBL/GenBank/DDBJ whole genome shotgun (WGS) entry which is preliminary data.</text>
</comment>